<feature type="region of interest" description="Disordered" evidence="1">
    <location>
        <begin position="1"/>
        <end position="76"/>
    </location>
</feature>
<evidence type="ECO:0000313" key="2">
    <source>
        <dbReference type="EMBL" id="MCI47616.1"/>
    </source>
</evidence>
<feature type="non-terminal residue" evidence="2">
    <location>
        <position position="1"/>
    </location>
</feature>
<reference evidence="2 3" key="1">
    <citation type="journal article" date="2018" name="Front. Plant Sci.">
        <title>Red Clover (Trifolium pratense) and Zigzag Clover (T. medium) - A Picture of Genomic Similarities and Differences.</title>
        <authorList>
            <person name="Dluhosova J."/>
            <person name="Istvanek J."/>
            <person name="Nedelnik J."/>
            <person name="Repkova J."/>
        </authorList>
    </citation>
    <scope>NUCLEOTIDE SEQUENCE [LARGE SCALE GENOMIC DNA]</scope>
    <source>
        <strain evidence="3">cv. 10/8</strain>
        <tissue evidence="2">Leaf</tissue>
    </source>
</reference>
<evidence type="ECO:0000313" key="3">
    <source>
        <dbReference type="Proteomes" id="UP000265520"/>
    </source>
</evidence>
<protein>
    <submittedName>
        <fullName evidence="2">Uncharacterized protein</fullName>
    </submittedName>
</protein>
<name>A0A392SIE1_9FABA</name>
<accession>A0A392SIE1</accession>
<dbReference type="Proteomes" id="UP000265520">
    <property type="component" value="Unassembled WGS sequence"/>
</dbReference>
<sequence>EKSAEKQKKKKKKKHKIHKDTSSPSQSKLGAASTPRAESMPQQLDVGTDPPPKDGFMPTIIEETSPDTTVKQVVKE</sequence>
<evidence type="ECO:0000256" key="1">
    <source>
        <dbReference type="SAM" id="MobiDB-lite"/>
    </source>
</evidence>
<feature type="compositionally biased region" description="Polar residues" evidence="1">
    <location>
        <begin position="66"/>
        <end position="76"/>
    </location>
</feature>
<proteinExistence type="predicted"/>
<dbReference type="AlphaFoldDB" id="A0A392SIE1"/>
<organism evidence="2 3">
    <name type="scientific">Trifolium medium</name>
    <dbReference type="NCBI Taxonomy" id="97028"/>
    <lineage>
        <taxon>Eukaryota</taxon>
        <taxon>Viridiplantae</taxon>
        <taxon>Streptophyta</taxon>
        <taxon>Embryophyta</taxon>
        <taxon>Tracheophyta</taxon>
        <taxon>Spermatophyta</taxon>
        <taxon>Magnoliopsida</taxon>
        <taxon>eudicotyledons</taxon>
        <taxon>Gunneridae</taxon>
        <taxon>Pentapetalae</taxon>
        <taxon>rosids</taxon>
        <taxon>fabids</taxon>
        <taxon>Fabales</taxon>
        <taxon>Fabaceae</taxon>
        <taxon>Papilionoideae</taxon>
        <taxon>50 kb inversion clade</taxon>
        <taxon>NPAAA clade</taxon>
        <taxon>Hologalegina</taxon>
        <taxon>IRL clade</taxon>
        <taxon>Trifolieae</taxon>
        <taxon>Trifolium</taxon>
    </lineage>
</organism>
<feature type="compositionally biased region" description="Basic residues" evidence="1">
    <location>
        <begin position="7"/>
        <end position="18"/>
    </location>
</feature>
<dbReference type="EMBL" id="LXQA010374549">
    <property type="protein sequence ID" value="MCI47616.1"/>
    <property type="molecule type" value="Genomic_DNA"/>
</dbReference>
<feature type="non-terminal residue" evidence="2">
    <location>
        <position position="76"/>
    </location>
</feature>
<keyword evidence="3" id="KW-1185">Reference proteome</keyword>
<comment type="caution">
    <text evidence="2">The sequence shown here is derived from an EMBL/GenBank/DDBJ whole genome shotgun (WGS) entry which is preliminary data.</text>
</comment>